<sequence length="90" mass="9657">MCVCNVSARDTLMLSEEEHPIGTVMCGLAEPLDITPFHGYKVSLGPCPEPKREDAVAIGCQPGNAGEALCKRARLGPKCCSYGSTNFYSY</sequence>
<name>A0A9X6NEF0_HYPEX</name>
<keyword evidence="2" id="KW-1185">Reference proteome</keyword>
<reference evidence="2" key="1">
    <citation type="submission" date="2017-01" db="EMBL/GenBank/DDBJ databases">
        <title>Comparative genomics of anhydrobiosis in the tardigrade Hypsibius dujardini.</title>
        <authorList>
            <person name="Yoshida Y."/>
            <person name="Koutsovoulos G."/>
            <person name="Laetsch D."/>
            <person name="Stevens L."/>
            <person name="Kumar S."/>
            <person name="Horikawa D."/>
            <person name="Ishino K."/>
            <person name="Komine S."/>
            <person name="Tomita M."/>
            <person name="Blaxter M."/>
            <person name="Arakawa K."/>
        </authorList>
    </citation>
    <scope>NUCLEOTIDE SEQUENCE [LARGE SCALE GENOMIC DNA]</scope>
    <source>
        <strain evidence="2">Z151</strain>
    </source>
</reference>
<organism evidence="1 2">
    <name type="scientific">Hypsibius exemplaris</name>
    <name type="common">Freshwater tardigrade</name>
    <dbReference type="NCBI Taxonomy" id="2072580"/>
    <lineage>
        <taxon>Eukaryota</taxon>
        <taxon>Metazoa</taxon>
        <taxon>Ecdysozoa</taxon>
        <taxon>Tardigrada</taxon>
        <taxon>Eutardigrada</taxon>
        <taxon>Parachela</taxon>
        <taxon>Hypsibioidea</taxon>
        <taxon>Hypsibiidae</taxon>
        <taxon>Hypsibius</taxon>
    </lineage>
</organism>
<evidence type="ECO:0000313" key="2">
    <source>
        <dbReference type="Proteomes" id="UP000192578"/>
    </source>
</evidence>
<evidence type="ECO:0000313" key="1">
    <source>
        <dbReference type="EMBL" id="OWA52620.1"/>
    </source>
</evidence>
<proteinExistence type="predicted"/>
<dbReference type="AlphaFoldDB" id="A0A9X6NEF0"/>
<dbReference type="Proteomes" id="UP000192578">
    <property type="component" value="Unassembled WGS sequence"/>
</dbReference>
<accession>A0A9X6NEF0</accession>
<protein>
    <submittedName>
        <fullName evidence="1">Uncharacterized protein</fullName>
    </submittedName>
</protein>
<dbReference type="EMBL" id="MTYJ01000277">
    <property type="protein sequence ID" value="OWA52620.1"/>
    <property type="molecule type" value="Genomic_DNA"/>
</dbReference>
<comment type="caution">
    <text evidence="1">The sequence shown here is derived from an EMBL/GenBank/DDBJ whole genome shotgun (WGS) entry which is preliminary data.</text>
</comment>
<gene>
    <name evidence="1" type="ORF">BV898_17068</name>
</gene>